<dbReference type="InterPro" id="IPR011009">
    <property type="entry name" value="Kinase-like_dom_sf"/>
</dbReference>
<evidence type="ECO:0000313" key="18">
    <source>
        <dbReference type="EMBL" id="SOQ37051.1"/>
    </source>
</evidence>
<feature type="compositionally biased region" description="Low complexity" evidence="16">
    <location>
        <begin position="55"/>
        <end position="66"/>
    </location>
</feature>
<dbReference type="GO" id="GO:0008422">
    <property type="term" value="F:beta-glucosidase activity"/>
    <property type="evidence" value="ECO:0007669"/>
    <property type="project" value="TreeGrafter"/>
</dbReference>
<comment type="similarity">
    <text evidence="1">Belongs to the protein kinase superfamily. TKL Ser/Thr protein kinase family. Pelle subfamily.</text>
</comment>
<protein>
    <recommendedName>
        <fullName evidence="4">non-specific serine/threonine protein kinase</fullName>
        <ecNumber evidence="4">2.7.11.1</ecNumber>
    </recommendedName>
</protein>
<evidence type="ECO:0000256" key="7">
    <source>
        <dbReference type="ARBA" id="ARBA00022741"/>
    </source>
</evidence>
<keyword evidence="8" id="KW-0418">Kinase</keyword>
<dbReference type="GO" id="GO:0004674">
    <property type="term" value="F:protein serine/threonine kinase activity"/>
    <property type="evidence" value="ECO:0007669"/>
    <property type="project" value="UniProtKB-KW"/>
</dbReference>
<dbReference type="FunFam" id="3.20.20.80:FF:000013">
    <property type="entry name" value="lactase-phlorizin hydrolase"/>
    <property type="match status" value="1"/>
</dbReference>
<dbReference type="PROSITE" id="PS00107">
    <property type="entry name" value="PROTEIN_KINASE_ATP"/>
    <property type="match status" value="1"/>
</dbReference>
<proteinExistence type="inferred from homology"/>
<keyword evidence="6" id="KW-0808">Transferase</keyword>
<evidence type="ECO:0000256" key="3">
    <source>
        <dbReference type="ARBA" id="ARBA00011738"/>
    </source>
</evidence>
<keyword evidence="10 15" id="KW-0067">ATP-binding</keyword>
<evidence type="ECO:0000256" key="5">
    <source>
        <dbReference type="ARBA" id="ARBA00022527"/>
    </source>
</evidence>
<dbReference type="SUPFAM" id="SSF56112">
    <property type="entry name" value="Protein kinase-like (PK-like)"/>
    <property type="match status" value="1"/>
</dbReference>
<dbReference type="InterPro" id="IPR017853">
    <property type="entry name" value="GH"/>
</dbReference>
<comment type="similarity">
    <text evidence="2">Belongs to the glycosyl hydrolase 1 family.</text>
</comment>
<evidence type="ECO:0000256" key="10">
    <source>
        <dbReference type="ARBA" id="ARBA00022840"/>
    </source>
</evidence>
<evidence type="ECO:0000256" key="13">
    <source>
        <dbReference type="ARBA" id="ARBA00047899"/>
    </source>
</evidence>
<dbReference type="EMBL" id="ODYU01001184">
    <property type="protein sequence ID" value="SOQ37051.1"/>
    <property type="molecule type" value="Genomic_DNA"/>
</dbReference>
<accession>A0A2H1V8B7</accession>
<keyword evidence="9" id="KW-0378">Hydrolase</keyword>
<feature type="compositionally biased region" description="Polar residues" evidence="16">
    <location>
        <begin position="37"/>
        <end position="54"/>
    </location>
</feature>
<keyword evidence="11" id="KW-0325">Glycoprotein</keyword>
<dbReference type="Pfam" id="PF07714">
    <property type="entry name" value="PK_Tyr_Ser-Thr"/>
    <property type="match status" value="1"/>
</dbReference>
<dbReference type="AlphaFoldDB" id="A0A2H1V8B7"/>
<evidence type="ECO:0000256" key="1">
    <source>
        <dbReference type="ARBA" id="ARBA00008718"/>
    </source>
</evidence>
<dbReference type="InterPro" id="IPR017441">
    <property type="entry name" value="Protein_kinase_ATP_BS"/>
</dbReference>
<dbReference type="FunFam" id="1.10.510.10:FF:000754">
    <property type="entry name" value="Interleukin-1 receptor-associated kinase"/>
    <property type="match status" value="1"/>
</dbReference>
<dbReference type="InterPro" id="IPR001360">
    <property type="entry name" value="Glyco_hydro_1"/>
</dbReference>
<feature type="region of interest" description="Disordered" evidence="16">
    <location>
        <begin position="36"/>
        <end position="71"/>
    </location>
</feature>
<evidence type="ECO:0000259" key="17">
    <source>
        <dbReference type="PROSITE" id="PS50011"/>
    </source>
</evidence>
<evidence type="ECO:0000256" key="12">
    <source>
        <dbReference type="ARBA" id="ARBA00023295"/>
    </source>
</evidence>
<evidence type="ECO:0000256" key="2">
    <source>
        <dbReference type="ARBA" id="ARBA00010838"/>
    </source>
</evidence>
<evidence type="ECO:0000256" key="8">
    <source>
        <dbReference type="ARBA" id="ARBA00022777"/>
    </source>
</evidence>
<gene>
    <name evidence="18" type="ORF">SFRICE_008435</name>
</gene>
<dbReference type="Gene3D" id="3.20.20.80">
    <property type="entry name" value="Glycosidases"/>
    <property type="match status" value="1"/>
</dbReference>
<evidence type="ECO:0000256" key="16">
    <source>
        <dbReference type="SAM" id="MobiDB-lite"/>
    </source>
</evidence>
<dbReference type="InterPro" id="IPR001245">
    <property type="entry name" value="Ser-Thr/Tyr_kinase_cat_dom"/>
</dbReference>
<dbReference type="Pfam" id="PF00232">
    <property type="entry name" value="Glyco_hydro_1"/>
    <property type="match status" value="1"/>
</dbReference>
<keyword evidence="7 15" id="KW-0547">Nucleotide-binding</keyword>
<evidence type="ECO:0000256" key="4">
    <source>
        <dbReference type="ARBA" id="ARBA00012513"/>
    </source>
</evidence>
<reference evidence="18" key="1">
    <citation type="submission" date="2016-07" db="EMBL/GenBank/DDBJ databases">
        <authorList>
            <person name="Bretaudeau A."/>
        </authorList>
    </citation>
    <scope>NUCLEOTIDE SEQUENCE</scope>
    <source>
        <strain evidence="18">Rice</strain>
        <tissue evidence="18">Whole body</tissue>
    </source>
</reference>
<dbReference type="GO" id="GO:0005524">
    <property type="term" value="F:ATP binding"/>
    <property type="evidence" value="ECO:0007669"/>
    <property type="project" value="UniProtKB-UniRule"/>
</dbReference>
<comment type="subunit">
    <text evidence="3">Homodimer.</text>
</comment>
<dbReference type="EC" id="2.7.11.1" evidence="4"/>
<dbReference type="PROSITE" id="PS50011">
    <property type="entry name" value="PROTEIN_KINASE_DOM"/>
    <property type="match status" value="1"/>
</dbReference>
<feature type="domain" description="Protein kinase" evidence="17">
    <location>
        <begin position="99"/>
        <end position="378"/>
    </location>
</feature>
<dbReference type="PANTHER" id="PTHR10353:SF36">
    <property type="entry name" value="LP05116P"/>
    <property type="match status" value="1"/>
</dbReference>
<dbReference type="Gene3D" id="1.10.510.10">
    <property type="entry name" value="Transferase(Phosphotransferase) domain 1"/>
    <property type="match status" value="1"/>
</dbReference>
<comment type="catalytic activity">
    <reaction evidence="13">
        <text>L-threonyl-[protein] + ATP = O-phospho-L-threonyl-[protein] + ADP + H(+)</text>
        <dbReference type="Rhea" id="RHEA:46608"/>
        <dbReference type="Rhea" id="RHEA-COMP:11060"/>
        <dbReference type="Rhea" id="RHEA-COMP:11605"/>
        <dbReference type="ChEBI" id="CHEBI:15378"/>
        <dbReference type="ChEBI" id="CHEBI:30013"/>
        <dbReference type="ChEBI" id="CHEBI:30616"/>
        <dbReference type="ChEBI" id="CHEBI:61977"/>
        <dbReference type="ChEBI" id="CHEBI:456216"/>
        <dbReference type="EC" id="2.7.11.1"/>
    </reaction>
</comment>
<dbReference type="GO" id="GO:0005975">
    <property type="term" value="P:carbohydrate metabolic process"/>
    <property type="evidence" value="ECO:0007669"/>
    <property type="project" value="InterPro"/>
</dbReference>
<keyword evidence="12" id="KW-0326">Glycosidase</keyword>
<evidence type="ECO:0000256" key="11">
    <source>
        <dbReference type="ARBA" id="ARBA00023180"/>
    </source>
</evidence>
<dbReference type="GO" id="GO:0006950">
    <property type="term" value="P:response to stress"/>
    <property type="evidence" value="ECO:0007669"/>
    <property type="project" value="UniProtKB-ARBA"/>
</dbReference>
<keyword evidence="5" id="KW-0723">Serine/threonine-protein kinase</keyword>
<dbReference type="SUPFAM" id="SSF51445">
    <property type="entry name" value="(Trans)glycosidases"/>
    <property type="match status" value="1"/>
</dbReference>
<dbReference type="PROSITE" id="PS00108">
    <property type="entry name" value="PROTEIN_KINASE_ST"/>
    <property type="match status" value="1"/>
</dbReference>
<evidence type="ECO:0000256" key="14">
    <source>
        <dbReference type="ARBA" id="ARBA00048679"/>
    </source>
</evidence>
<comment type="catalytic activity">
    <reaction evidence="14">
        <text>L-seryl-[protein] + ATP = O-phospho-L-seryl-[protein] + ADP + H(+)</text>
        <dbReference type="Rhea" id="RHEA:17989"/>
        <dbReference type="Rhea" id="RHEA-COMP:9863"/>
        <dbReference type="Rhea" id="RHEA-COMP:11604"/>
        <dbReference type="ChEBI" id="CHEBI:15378"/>
        <dbReference type="ChEBI" id="CHEBI:29999"/>
        <dbReference type="ChEBI" id="CHEBI:30616"/>
        <dbReference type="ChEBI" id="CHEBI:83421"/>
        <dbReference type="ChEBI" id="CHEBI:456216"/>
        <dbReference type="EC" id="2.7.11.1"/>
    </reaction>
</comment>
<dbReference type="Gene3D" id="3.30.200.20">
    <property type="entry name" value="Phosphorylase Kinase, domain 1"/>
    <property type="match status" value="1"/>
</dbReference>
<sequence>MLMCYINFSEHSNNKKNSIRTDGSIPLPVMLIENGEQLPTTSRVQNGYSPSPNYDTTSDISKTSSTQGDKLNEDNEFLKNVSAIPKMSYEELKEATNNWSESNLLGRGGFGQVFKGEWKHLPVAVKRLLDNNDHNKELIREMCLNQYRHDNILPLYGYSLGGPEACLVYQLMGGGSLEQRLRMKTHHPPLTWSQRYNIAHGIARGLQFLHTMAGTPLIHGDIKPANILLDTCLMPKIGDFGLARKGPYGDDRTHVKVSKVFGTKPYLPDEYLRDRSLSPAVDVFSYGVVVVEMATALPANDKTRPEQFLSMYIHQLYNRGLDMSTLEDPVLLGTNQSNPGMCLAFIAIGLHCTKYARHQRPTMLEVYKKLNDMKGPIIFIALPRGLDKGAFSPEICYAIVFGKALSCILAVAFAVTLVAASTADSSAAVMRKLPENLKLGAATASFQVEGAWDAADKSESIWDTFCRIPGNIKDGTDGNDTCKSYEFYQRDIEMLKFLGVDFYRFSVSWPRVLPNGFANKISEDGIGYYSRLVDELLANGIEPVVTIYHWDLPQNLQDLGGWANPLIADWFEDYARVLFDALGDRVKTWVTLNEPKQFAVFGYGMAFCAPNIVSAGIGDYMAIKNLMVAHARVWHLYDKEYRPKQKGTIGIVIATDYREGASDSPEDIEAGKIAYDFEVGLYGHPIFSTTGGFPESVVKRIAERSAQQGFPRSRLPDFTPEEIEYIKGTSDFFGFNHYSTLFYAADSYEPGIFDIPSYNDDLGAVGTYGSYATTSVPHTTKIPGGIRKALNWVKDSYNNPEIMIFENGFGNLGGNNDIDRIDYYLAYLDAVLDAIEVDGCNITRYTAWSLMDNFEWNSGLSVKFGLFEVDYNDDKRTRTARASALWFKDLIATRTLDPDYEPRLEEIKF</sequence>
<dbReference type="InterPro" id="IPR008271">
    <property type="entry name" value="Ser/Thr_kinase_AS"/>
</dbReference>
<dbReference type="PRINTS" id="PR00131">
    <property type="entry name" value="GLHYDRLASE1"/>
</dbReference>
<dbReference type="InterPro" id="IPR000719">
    <property type="entry name" value="Prot_kinase_dom"/>
</dbReference>
<name>A0A2H1V8B7_SPOFR</name>
<organism evidence="18">
    <name type="scientific">Spodoptera frugiperda</name>
    <name type="common">Fall armyworm</name>
    <dbReference type="NCBI Taxonomy" id="7108"/>
    <lineage>
        <taxon>Eukaryota</taxon>
        <taxon>Metazoa</taxon>
        <taxon>Ecdysozoa</taxon>
        <taxon>Arthropoda</taxon>
        <taxon>Hexapoda</taxon>
        <taxon>Insecta</taxon>
        <taxon>Pterygota</taxon>
        <taxon>Neoptera</taxon>
        <taxon>Endopterygota</taxon>
        <taxon>Lepidoptera</taxon>
        <taxon>Glossata</taxon>
        <taxon>Ditrysia</taxon>
        <taxon>Noctuoidea</taxon>
        <taxon>Noctuidae</taxon>
        <taxon>Amphipyrinae</taxon>
        <taxon>Spodoptera</taxon>
    </lineage>
</organism>
<feature type="binding site" evidence="15">
    <location>
        <position position="126"/>
    </location>
    <ligand>
        <name>ATP</name>
        <dbReference type="ChEBI" id="CHEBI:30616"/>
    </ligand>
</feature>
<dbReference type="PANTHER" id="PTHR10353">
    <property type="entry name" value="GLYCOSYL HYDROLASE"/>
    <property type="match status" value="1"/>
</dbReference>
<evidence type="ECO:0000256" key="6">
    <source>
        <dbReference type="ARBA" id="ARBA00022679"/>
    </source>
</evidence>
<dbReference type="SMART" id="SM00220">
    <property type="entry name" value="S_TKc"/>
    <property type="match status" value="1"/>
</dbReference>
<evidence type="ECO:0000256" key="15">
    <source>
        <dbReference type="PROSITE-ProRule" id="PRU10141"/>
    </source>
</evidence>
<evidence type="ECO:0000256" key="9">
    <source>
        <dbReference type="ARBA" id="ARBA00022801"/>
    </source>
</evidence>